<evidence type="ECO:0000313" key="1">
    <source>
        <dbReference type="EMBL" id="MBP2372245.1"/>
    </source>
</evidence>
<accession>A0ABS4W7S3</accession>
<comment type="caution">
    <text evidence="1">The sequence shown here is derived from an EMBL/GenBank/DDBJ whole genome shotgun (WGS) entry which is preliminary data.</text>
</comment>
<dbReference type="Proteomes" id="UP000766570">
    <property type="component" value="Unassembled WGS sequence"/>
</dbReference>
<name>A0ABS4W7S3_9MICC</name>
<evidence type="ECO:0000313" key="2">
    <source>
        <dbReference type="Proteomes" id="UP000766570"/>
    </source>
</evidence>
<dbReference type="EMBL" id="JAGIOE010000001">
    <property type="protein sequence ID" value="MBP2372245.1"/>
    <property type="molecule type" value="Genomic_DNA"/>
</dbReference>
<evidence type="ECO:0008006" key="3">
    <source>
        <dbReference type="Google" id="ProtNLM"/>
    </source>
</evidence>
<protein>
    <recommendedName>
        <fullName evidence="3">2'-5' RNA ligase family protein</fullName>
    </recommendedName>
</protein>
<sequence>MGACILVAFVVPVQAGLVFPRSGLPLHLTLVRFDSRETAEFVSTRLNGVLPARLGLGVHVTHAGERLRPGTRP</sequence>
<organism evidence="1 2">
    <name type="scientific">Paeniglutamicibacter psychrophenolicus</name>
    <dbReference type="NCBI Taxonomy" id="257454"/>
    <lineage>
        <taxon>Bacteria</taxon>
        <taxon>Bacillati</taxon>
        <taxon>Actinomycetota</taxon>
        <taxon>Actinomycetes</taxon>
        <taxon>Micrococcales</taxon>
        <taxon>Micrococcaceae</taxon>
        <taxon>Paeniglutamicibacter</taxon>
    </lineage>
</organism>
<keyword evidence="2" id="KW-1185">Reference proteome</keyword>
<gene>
    <name evidence="1" type="ORF">JOF46_000157</name>
</gene>
<reference evidence="1 2" key="1">
    <citation type="submission" date="2021-03" db="EMBL/GenBank/DDBJ databases">
        <title>Sequencing the genomes of 1000 actinobacteria strains.</title>
        <authorList>
            <person name="Klenk H.-P."/>
        </authorList>
    </citation>
    <scope>NUCLEOTIDE SEQUENCE [LARGE SCALE GENOMIC DNA]</scope>
    <source>
        <strain evidence="1 2">DSM 15454</strain>
    </source>
</reference>
<proteinExistence type="predicted"/>